<accession>A0ABM9VZT8</accession>
<gene>
    <name evidence="2" type="ORF">SSPH_01061</name>
</gene>
<evidence type="ECO:0000256" key="1">
    <source>
        <dbReference type="SAM" id="MobiDB-lite"/>
    </source>
</evidence>
<evidence type="ECO:0008006" key="4">
    <source>
        <dbReference type="Google" id="ProtNLM"/>
    </source>
</evidence>
<dbReference type="EMBL" id="FCOW01000004">
    <property type="protein sequence ID" value="CVK18423.1"/>
    <property type="molecule type" value="Genomic_DNA"/>
</dbReference>
<dbReference type="RefSeq" id="WP_075756358.1">
    <property type="nucleotide sequence ID" value="NZ_CP146991.1"/>
</dbReference>
<feature type="compositionally biased region" description="Basic and acidic residues" evidence="1">
    <location>
        <begin position="485"/>
        <end position="494"/>
    </location>
</feature>
<keyword evidence="3" id="KW-1185">Reference proteome</keyword>
<sequence length="504" mass="56927">MVYNIIDIERLIQDKSLTLLKSSEGEIYVANGQKVYPPNDQSIEDMLYWEHKNQLGKMPKRQQLKDYIHHIEVLARQNTSERRLHLRVAKEDQDFYYDLGESAVKVGRDSWEVISSPPVYFKCHKNKREQIAPQRNDGVKLKDVLEFINLMNDKDKILFMVYLVTCFVPDIAHPIPNFYGEKGAAKSTALRLLRKLVDPAKHELMVLPRSQNELAQLIAHNYMPAFDNLSTLSPSVSDLLCCAVTGGAVHKRKLYTDTEDIIISVKSCITLNGVNLAARRSDLLDRMLLFEVMRIGEEQRQTEETFWKSFKEKQPFILGAIFDVLVEAKCLMTTDLQIEKLPRMADFAKWGYAIAEAAGIGGKTFLDAYSSNISMVNDEVVASDPVADAIVRLVEQEGSWNGYTTELLTKLREQNPTYSFPKMPNAVSRHIREITSNLRAKNVECTFGTNTNKNKTVIELKRINTSDVITAIPGEAQSEGGQIVEDSRTTKDTGDAGDESPDAA</sequence>
<reference evidence="2 3" key="1">
    <citation type="submission" date="2016-01" db="EMBL/GenBank/DDBJ databases">
        <authorList>
            <person name="Brown R."/>
        </authorList>
    </citation>
    <scope>NUCLEOTIDE SEQUENCE [LARGE SCALE GENOMIC DNA]</scope>
    <source>
        <strain evidence="2">Sporomusa sphaeroides DSM 2875</strain>
    </source>
</reference>
<comment type="caution">
    <text evidence="2">The sequence shown here is derived from an EMBL/GenBank/DDBJ whole genome shotgun (WGS) entry which is preliminary data.</text>
</comment>
<organism evidence="2 3">
    <name type="scientific">Sporomusa sphaeroides DSM 2875</name>
    <dbReference type="NCBI Taxonomy" id="1337886"/>
    <lineage>
        <taxon>Bacteria</taxon>
        <taxon>Bacillati</taxon>
        <taxon>Bacillota</taxon>
        <taxon>Negativicutes</taxon>
        <taxon>Selenomonadales</taxon>
        <taxon>Sporomusaceae</taxon>
        <taxon>Sporomusa</taxon>
    </lineage>
</organism>
<evidence type="ECO:0000313" key="2">
    <source>
        <dbReference type="EMBL" id="CVK18423.1"/>
    </source>
</evidence>
<evidence type="ECO:0000313" key="3">
    <source>
        <dbReference type="Proteomes" id="UP000245702"/>
    </source>
</evidence>
<dbReference type="Proteomes" id="UP000245702">
    <property type="component" value="Unassembled WGS sequence"/>
</dbReference>
<feature type="region of interest" description="Disordered" evidence="1">
    <location>
        <begin position="472"/>
        <end position="504"/>
    </location>
</feature>
<feature type="compositionally biased region" description="Acidic residues" evidence="1">
    <location>
        <begin position="495"/>
        <end position="504"/>
    </location>
</feature>
<proteinExistence type="predicted"/>
<name>A0ABM9VZT8_9FIRM</name>
<protein>
    <recommendedName>
        <fullName evidence="4">ATP-binding protein</fullName>
    </recommendedName>
</protein>